<name>D3F736_CONWI</name>
<proteinExistence type="predicted"/>
<dbReference type="STRING" id="469383.Cwoe_0371"/>
<organism evidence="2 3">
    <name type="scientific">Conexibacter woesei (strain DSM 14684 / CCUG 47730 / CIP 108061 / JCM 11494 / NBRC 100937 / ID131577)</name>
    <dbReference type="NCBI Taxonomy" id="469383"/>
    <lineage>
        <taxon>Bacteria</taxon>
        <taxon>Bacillati</taxon>
        <taxon>Actinomycetota</taxon>
        <taxon>Thermoleophilia</taxon>
        <taxon>Solirubrobacterales</taxon>
        <taxon>Conexibacteraceae</taxon>
        <taxon>Conexibacter</taxon>
    </lineage>
</organism>
<sequence>MKITEVDAFYLAMPDIAATADGTQDTFLVRLRTDTGLEGWGESDASPLVSLACYCCPPSHANIVNLRSSLLGAPLDSVEDLRRVRGRALRGALDIQHVHHAFSAADIALWDLLGKRLDAPVWALLDGDGARAFPKRPYASVLFGDTPRETEARAAQQRAAGFDAAKFGWGPIGRDGRAADVALVAAARAGLSDDALLLVDAGWAWGEDAATAAQRAADFAEHGVGWLEEPLLPEAIEAYRELAARMPAVPIAAGESSGRFRDAQDFIANGGVDTIQIDAGRIGGITPAHAVRRLAERSATPYVNHTFKSHLSLAAALHVFAAAERCELLEYVVGGAPLAQELVRDPLERRADGTVVAPERPGLGVTVDVETVRRYLRPVRISVGGRELEVGDQQP</sequence>
<reference evidence="2 3" key="1">
    <citation type="journal article" date="2010" name="Stand. Genomic Sci.">
        <title>Complete genome sequence of Conexibacter woesei type strain (ID131577).</title>
        <authorList>
            <person name="Pukall R."/>
            <person name="Lapidus A."/>
            <person name="Glavina Del Rio T."/>
            <person name="Copeland A."/>
            <person name="Tice H."/>
            <person name="Cheng J.-F."/>
            <person name="Lucas S."/>
            <person name="Chen F."/>
            <person name="Nolan M."/>
            <person name="Bruce D."/>
            <person name="Goodwin L."/>
            <person name="Pitluck S."/>
            <person name="Mavromatis K."/>
            <person name="Ivanova N."/>
            <person name="Ovchinnikova G."/>
            <person name="Pati A."/>
            <person name="Chen A."/>
            <person name="Palaniappan K."/>
            <person name="Land M."/>
            <person name="Hauser L."/>
            <person name="Chang Y.-J."/>
            <person name="Jeffries C.D."/>
            <person name="Chain P."/>
            <person name="Meincke L."/>
            <person name="Sims D."/>
            <person name="Brettin T."/>
            <person name="Detter J.C."/>
            <person name="Rohde M."/>
            <person name="Goeker M."/>
            <person name="Bristow J."/>
            <person name="Eisen J.A."/>
            <person name="Markowitz V."/>
            <person name="Kyrpides N.C."/>
            <person name="Klenk H.-P."/>
            <person name="Hugenholtz P."/>
        </authorList>
    </citation>
    <scope>NUCLEOTIDE SEQUENCE [LARGE SCALE GENOMIC DNA]</scope>
    <source>
        <strain evidence="3">DSM 14684 / CIP 108061 / JCM 11494 / NBRC 100937 / ID131577</strain>
    </source>
</reference>
<dbReference type="AlphaFoldDB" id="D3F736"/>
<gene>
    <name evidence="2" type="ordered locus">Cwoe_0371</name>
</gene>
<dbReference type="Gene3D" id="3.20.20.120">
    <property type="entry name" value="Enolase-like C-terminal domain"/>
    <property type="match status" value="1"/>
</dbReference>
<evidence type="ECO:0000313" key="3">
    <source>
        <dbReference type="Proteomes" id="UP000008229"/>
    </source>
</evidence>
<dbReference type="InterPro" id="IPR013342">
    <property type="entry name" value="Mandelate_racemase_C"/>
</dbReference>
<dbReference type="CDD" id="cd03316">
    <property type="entry name" value="MR_like"/>
    <property type="match status" value="1"/>
</dbReference>
<dbReference type="SMART" id="SM00922">
    <property type="entry name" value="MR_MLE"/>
    <property type="match status" value="1"/>
</dbReference>
<protein>
    <submittedName>
        <fullName evidence="2">Mandelate racemase/muconate lactonizing protein</fullName>
    </submittedName>
</protein>
<keyword evidence="3" id="KW-1185">Reference proteome</keyword>
<dbReference type="SFLD" id="SFLDG00179">
    <property type="entry name" value="mandelate_racemase"/>
    <property type="match status" value="1"/>
</dbReference>
<reference evidence="3" key="2">
    <citation type="submission" date="2010-01" db="EMBL/GenBank/DDBJ databases">
        <title>The complete genome of Conexibacter woesei DSM 14684.</title>
        <authorList>
            <consortium name="US DOE Joint Genome Institute (JGI-PGF)"/>
            <person name="Lucas S."/>
            <person name="Copeland A."/>
            <person name="Lapidus A."/>
            <person name="Glavina del Rio T."/>
            <person name="Dalin E."/>
            <person name="Tice H."/>
            <person name="Bruce D."/>
            <person name="Goodwin L."/>
            <person name="Pitluck S."/>
            <person name="Kyrpides N."/>
            <person name="Mavromatis K."/>
            <person name="Ivanova N."/>
            <person name="Mikhailova N."/>
            <person name="Chertkov O."/>
            <person name="Brettin T."/>
            <person name="Detter J.C."/>
            <person name="Han C."/>
            <person name="Larimer F."/>
            <person name="Land M."/>
            <person name="Hauser L."/>
            <person name="Markowitz V."/>
            <person name="Cheng J.-F."/>
            <person name="Hugenholtz P."/>
            <person name="Woyke T."/>
            <person name="Wu D."/>
            <person name="Pukall R."/>
            <person name="Steenblock K."/>
            <person name="Schneider S."/>
            <person name="Klenk H.-P."/>
            <person name="Eisen J.A."/>
        </authorList>
    </citation>
    <scope>NUCLEOTIDE SEQUENCE [LARGE SCALE GENOMIC DNA]</scope>
    <source>
        <strain evidence="3">DSM 14684 / CIP 108061 / JCM 11494 / NBRC 100937 / ID131577</strain>
    </source>
</reference>
<dbReference type="InterPro" id="IPR013341">
    <property type="entry name" value="Mandelate_racemase_N_dom"/>
</dbReference>
<dbReference type="InterPro" id="IPR034593">
    <property type="entry name" value="DgoD-like"/>
</dbReference>
<dbReference type="Pfam" id="PF13378">
    <property type="entry name" value="MR_MLE_C"/>
    <property type="match status" value="1"/>
</dbReference>
<dbReference type="Gene3D" id="3.30.390.10">
    <property type="entry name" value="Enolase-like, N-terminal domain"/>
    <property type="match status" value="1"/>
</dbReference>
<dbReference type="InterPro" id="IPR029017">
    <property type="entry name" value="Enolase-like_N"/>
</dbReference>
<dbReference type="InterPro" id="IPR029065">
    <property type="entry name" value="Enolase_C-like"/>
</dbReference>
<dbReference type="SUPFAM" id="SSF51604">
    <property type="entry name" value="Enolase C-terminal domain-like"/>
    <property type="match status" value="1"/>
</dbReference>
<evidence type="ECO:0000313" key="2">
    <source>
        <dbReference type="EMBL" id="ADB48807.1"/>
    </source>
</evidence>
<dbReference type="KEGG" id="cwo:Cwoe_0371"/>
<dbReference type="SFLD" id="SFLDS00001">
    <property type="entry name" value="Enolase"/>
    <property type="match status" value="1"/>
</dbReference>
<dbReference type="EMBL" id="CP001854">
    <property type="protein sequence ID" value="ADB48807.1"/>
    <property type="molecule type" value="Genomic_DNA"/>
</dbReference>
<dbReference type="InterPro" id="IPR036849">
    <property type="entry name" value="Enolase-like_C_sf"/>
</dbReference>
<dbReference type="HOGENOM" id="CLU_030273_3_0_11"/>
<feature type="domain" description="Mandelate racemase/muconate lactonizing enzyme C-terminal" evidence="1">
    <location>
        <begin position="147"/>
        <end position="249"/>
    </location>
</feature>
<dbReference type="PANTHER" id="PTHR48080">
    <property type="entry name" value="D-GALACTONATE DEHYDRATASE-RELATED"/>
    <property type="match status" value="1"/>
</dbReference>
<dbReference type="SUPFAM" id="SSF54826">
    <property type="entry name" value="Enolase N-terminal domain-like"/>
    <property type="match status" value="1"/>
</dbReference>
<dbReference type="RefSeq" id="WP_012931860.1">
    <property type="nucleotide sequence ID" value="NC_013739.1"/>
</dbReference>
<accession>D3F736</accession>
<dbReference type="OrthoDB" id="193563at2"/>
<dbReference type="Proteomes" id="UP000008229">
    <property type="component" value="Chromosome"/>
</dbReference>
<dbReference type="Pfam" id="PF02746">
    <property type="entry name" value="MR_MLE_N"/>
    <property type="match status" value="1"/>
</dbReference>
<evidence type="ECO:0000259" key="1">
    <source>
        <dbReference type="SMART" id="SM00922"/>
    </source>
</evidence>
<dbReference type="eggNOG" id="COG4948">
    <property type="taxonomic scope" value="Bacteria"/>
</dbReference>